<evidence type="ECO:0000256" key="3">
    <source>
        <dbReference type="RuleBase" id="RU000363"/>
    </source>
</evidence>
<comment type="caution">
    <text evidence="4">The sequence shown here is derived from an EMBL/GenBank/DDBJ whole genome shotgun (WGS) entry which is preliminary data.</text>
</comment>
<protein>
    <recommendedName>
        <fullName evidence="6">Short-chain dehydrogenase</fullName>
    </recommendedName>
</protein>
<evidence type="ECO:0000313" key="5">
    <source>
        <dbReference type="Proteomes" id="UP000233618"/>
    </source>
</evidence>
<dbReference type="PRINTS" id="PR00081">
    <property type="entry name" value="GDHRDH"/>
</dbReference>
<dbReference type="EMBL" id="MVDE01000055">
    <property type="protein sequence ID" value="PKQ60733.1"/>
    <property type="molecule type" value="Genomic_DNA"/>
</dbReference>
<dbReference type="Pfam" id="PF00106">
    <property type="entry name" value="adh_short"/>
    <property type="match status" value="1"/>
</dbReference>
<evidence type="ECO:0000313" key="4">
    <source>
        <dbReference type="EMBL" id="PKQ60733.1"/>
    </source>
</evidence>
<organism evidence="4 5">
    <name type="scientific">Labilibaculum manganireducens</name>
    <dbReference type="NCBI Taxonomy" id="1940525"/>
    <lineage>
        <taxon>Bacteria</taxon>
        <taxon>Pseudomonadati</taxon>
        <taxon>Bacteroidota</taxon>
        <taxon>Bacteroidia</taxon>
        <taxon>Marinilabiliales</taxon>
        <taxon>Marinifilaceae</taxon>
        <taxon>Labilibaculum</taxon>
    </lineage>
</organism>
<keyword evidence="2" id="KW-0560">Oxidoreductase</keyword>
<dbReference type="Proteomes" id="UP000233618">
    <property type="component" value="Unassembled WGS sequence"/>
</dbReference>
<dbReference type="PANTHER" id="PTHR24320:SF148">
    <property type="entry name" value="NAD(P)-BINDING ROSSMANN-FOLD SUPERFAMILY PROTEIN"/>
    <property type="match status" value="1"/>
</dbReference>
<dbReference type="InterPro" id="IPR020904">
    <property type="entry name" value="Sc_DH/Rdtase_CS"/>
</dbReference>
<dbReference type="InterPro" id="IPR002347">
    <property type="entry name" value="SDR_fam"/>
</dbReference>
<dbReference type="PANTHER" id="PTHR24320">
    <property type="entry name" value="RETINOL DEHYDROGENASE"/>
    <property type="match status" value="1"/>
</dbReference>
<keyword evidence="5" id="KW-1185">Reference proteome</keyword>
<dbReference type="RefSeq" id="WP_101311736.1">
    <property type="nucleotide sequence ID" value="NZ_MVDE01000055.1"/>
</dbReference>
<accession>A0A2N3HRR1</accession>
<gene>
    <name evidence="4" type="ORF">BZG01_20570</name>
</gene>
<dbReference type="NCBIfam" id="NF004846">
    <property type="entry name" value="PRK06197.1"/>
    <property type="match status" value="1"/>
</dbReference>
<name>A0A2N3HRR1_9BACT</name>
<evidence type="ECO:0000256" key="2">
    <source>
        <dbReference type="ARBA" id="ARBA00023002"/>
    </source>
</evidence>
<dbReference type="Gene3D" id="3.40.50.720">
    <property type="entry name" value="NAD(P)-binding Rossmann-like Domain"/>
    <property type="match status" value="1"/>
</dbReference>
<dbReference type="PRINTS" id="PR00080">
    <property type="entry name" value="SDRFAMILY"/>
</dbReference>
<dbReference type="PROSITE" id="PS00061">
    <property type="entry name" value="ADH_SHORT"/>
    <property type="match status" value="1"/>
</dbReference>
<dbReference type="CDD" id="cd05327">
    <property type="entry name" value="retinol-DH_like_SDR_c_like"/>
    <property type="match status" value="1"/>
</dbReference>
<dbReference type="AlphaFoldDB" id="A0A2N3HRR1"/>
<dbReference type="InterPro" id="IPR036291">
    <property type="entry name" value="NAD(P)-bd_dom_sf"/>
</dbReference>
<dbReference type="SUPFAM" id="SSF51735">
    <property type="entry name" value="NAD(P)-binding Rossmann-fold domains"/>
    <property type="match status" value="1"/>
</dbReference>
<dbReference type="GO" id="GO:0016491">
    <property type="term" value="F:oxidoreductase activity"/>
    <property type="evidence" value="ECO:0007669"/>
    <property type="project" value="UniProtKB-KW"/>
</dbReference>
<evidence type="ECO:0000256" key="1">
    <source>
        <dbReference type="ARBA" id="ARBA00006484"/>
    </source>
</evidence>
<evidence type="ECO:0008006" key="6">
    <source>
        <dbReference type="Google" id="ProtNLM"/>
    </source>
</evidence>
<sequence length="302" mass="33407">MNNKWSISDMPDQSGRVVLITGANSGLGLASAIEFARRNAHVIMACRNPEKAQEAVKYLLNLVPNASVDVLALDLGDLKSIRAFAEIVNERYEKLDILMNNAGVMIPPYGKTKDGFETQFGTNYLGHFALTGLLLPKIIKTPASRIITLSSSSYYLNNGKINFDDLQSEKKYGKWSAYAQSKLAILLFMRVLQLKLDDMNAETISVASDPGAAMTNLQKMNKGVSRGEAKGDSITLSGSAQSHAIYQLYAATAPDVQGGEYFQPRWILWGRVKLGKLNKRARNMDNAVRLWKIAEELTNVHY</sequence>
<comment type="similarity">
    <text evidence="1 3">Belongs to the short-chain dehydrogenases/reductases (SDR) family.</text>
</comment>
<reference evidence="4 5" key="1">
    <citation type="journal article" date="2017" name="Front. Microbiol.">
        <title>Labilibaculum manganireducens gen. nov., sp. nov. and Labilibaculum filiforme sp. nov., Novel Bacteroidetes Isolated from Subsurface Sediments of the Baltic Sea.</title>
        <authorList>
            <person name="Vandieken V."/>
            <person name="Marshall I.P."/>
            <person name="Niemann H."/>
            <person name="Engelen B."/>
            <person name="Cypionka H."/>
        </authorList>
    </citation>
    <scope>NUCLEOTIDE SEQUENCE [LARGE SCALE GENOMIC DNA]</scope>
    <source>
        <strain evidence="4 5">59.10-2M</strain>
    </source>
</reference>
<proteinExistence type="inferred from homology"/>